<proteinExistence type="predicted"/>
<accession>A0A1B0ZK63</accession>
<dbReference type="AlphaFoldDB" id="A0A1B0ZK63"/>
<evidence type="ECO:0000313" key="1">
    <source>
        <dbReference type="EMBL" id="ANP28252.1"/>
    </source>
</evidence>
<organism evidence="1 2">
    <name type="scientific">Dermabacter vaginalis</name>
    <dbReference type="NCBI Taxonomy" id="1630135"/>
    <lineage>
        <taxon>Bacteria</taxon>
        <taxon>Bacillati</taxon>
        <taxon>Actinomycetota</taxon>
        <taxon>Actinomycetes</taxon>
        <taxon>Micrococcales</taxon>
        <taxon>Dermabacteraceae</taxon>
        <taxon>Dermabacter</taxon>
    </lineage>
</organism>
<protein>
    <submittedName>
        <fullName evidence="1">Uncharacterized protein</fullName>
    </submittedName>
</protein>
<dbReference type="STRING" id="1630135.DAD186_17020"/>
<name>A0A1B0ZK63_9MICO</name>
<dbReference type="Proteomes" id="UP000092596">
    <property type="component" value="Chromosome"/>
</dbReference>
<dbReference type="KEGG" id="dva:DAD186_17020"/>
<sequence length="57" mass="6410">MGLHFPTLAYAQEQGTAPAVAVFRGMHEGETAWGIFWEWTPRRCAEQLTRSMNSRGA</sequence>
<evidence type="ECO:0000313" key="2">
    <source>
        <dbReference type="Proteomes" id="UP000092596"/>
    </source>
</evidence>
<reference evidence="1 2" key="1">
    <citation type="submission" date="2015-06" db="EMBL/GenBank/DDBJ databases">
        <title>Investigation of pathophysiology for high-risk pregnancy and development of treatment modality based on it.</title>
        <authorList>
            <person name="Kim B.-C."/>
            <person name="Lim S."/>
        </authorList>
    </citation>
    <scope>NUCLEOTIDE SEQUENCE [LARGE SCALE GENOMIC DNA]</scope>
    <source>
        <strain evidence="1 2">AD1-86</strain>
    </source>
</reference>
<dbReference type="EMBL" id="CP012117">
    <property type="protein sequence ID" value="ANP28252.1"/>
    <property type="molecule type" value="Genomic_DNA"/>
</dbReference>
<gene>
    <name evidence="1" type="ORF">DAD186_17020</name>
</gene>